<dbReference type="STRING" id="1246955.MCYN_0397"/>
<evidence type="ECO:0000313" key="3">
    <source>
        <dbReference type="Proteomes" id="UP000010466"/>
    </source>
</evidence>
<evidence type="ECO:0000256" key="1">
    <source>
        <dbReference type="SAM" id="Phobius"/>
    </source>
</evidence>
<dbReference type="EMBL" id="HF559394">
    <property type="protein sequence ID" value="CCP24129.1"/>
    <property type="molecule type" value="Genomic_DNA"/>
</dbReference>
<accession>L0RUN1</accession>
<evidence type="ECO:0000313" key="2">
    <source>
        <dbReference type="EMBL" id="CCP24129.1"/>
    </source>
</evidence>
<keyword evidence="1" id="KW-1133">Transmembrane helix</keyword>
<reference evidence="3" key="1">
    <citation type="journal article" date="2013" name="Genome Announc.">
        <title>Complete genome sequence of Mycoplasma cynos strain C142.</title>
        <authorList>
            <person name="Walker C.A."/>
            <person name="Mannering S.A."/>
            <person name="Shields S."/>
            <person name="Blake D.P."/>
            <person name="Brownlie J."/>
        </authorList>
    </citation>
    <scope>NUCLEOTIDE SEQUENCE [LARGE SCALE GENOMIC DNA]</scope>
    <source>
        <strain evidence="3">C142</strain>
    </source>
</reference>
<sequence length="45" mass="5050">MLVFYILIVSAIYVIILAPDLINELLPSFNSVPGKHATSFPTFRK</sequence>
<keyword evidence="1" id="KW-0812">Transmembrane</keyword>
<name>L0RUN1_MYCC1</name>
<proteinExistence type="predicted"/>
<dbReference type="AlphaFoldDB" id="L0RUN1"/>
<dbReference type="HOGENOM" id="CLU_3202240_0_0_14"/>
<feature type="transmembrane region" description="Helical" evidence="1">
    <location>
        <begin position="6"/>
        <end position="26"/>
    </location>
</feature>
<dbReference type="KEGG" id="mcy:MCYN_0397"/>
<protein>
    <submittedName>
        <fullName evidence="2">Uncharacterized protein</fullName>
    </submittedName>
</protein>
<keyword evidence="3" id="KW-1185">Reference proteome</keyword>
<dbReference type="Proteomes" id="UP000010466">
    <property type="component" value="Chromosome"/>
</dbReference>
<keyword evidence="1" id="KW-0472">Membrane</keyword>
<organism evidence="2 3">
    <name type="scientific">Mycoplasmopsis cynos (strain C142)</name>
    <name type="common">Mycoplasma cynos</name>
    <dbReference type="NCBI Taxonomy" id="1246955"/>
    <lineage>
        <taxon>Bacteria</taxon>
        <taxon>Bacillati</taxon>
        <taxon>Mycoplasmatota</taxon>
        <taxon>Mycoplasmoidales</taxon>
        <taxon>Metamycoplasmataceae</taxon>
        <taxon>Mycoplasmopsis</taxon>
    </lineage>
</organism>
<gene>
    <name evidence="2" type="primary">MCYN0397</name>
    <name evidence="2" type="ordered locus">MCYN_0397</name>
</gene>